<keyword evidence="1" id="KW-0472">Membrane</keyword>
<name>A0A6L5WKL0_9BACT</name>
<gene>
    <name evidence="2" type="ORF">F1B92_07240</name>
</gene>
<dbReference type="GO" id="GO:0008654">
    <property type="term" value="P:phospholipid biosynthetic process"/>
    <property type="evidence" value="ECO:0007669"/>
    <property type="project" value="InterPro"/>
</dbReference>
<feature type="transmembrane region" description="Helical" evidence="1">
    <location>
        <begin position="127"/>
        <end position="147"/>
    </location>
</feature>
<evidence type="ECO:0008006" key="4">
    <source>
        <dbReference type="Google" id="ProtNLM"/>
    </source>
</evidence>
<organism evidence="2 3">
    <name type="scientific">Campylobacter portucalensis</name>
    <dbReference type="NCBI Taxonomy" id="2608384"/>
    <lineage>
        <taxon>Bacteria</taxon>
        <taxon>Pseudomonadati</taxon>
        <taxon>Campylobacterota</taxon>
        <taxon>Epsilonproteobacteria</taxon>
        <taxon>Campylobacterales</taxon>
        <taxon>Campylobacteraceae</taxon>
        <taxon>Campylobacter</taxon>
    </lineage>
</organism>
<dbReference type="InterPro" id="IPR000462">
    <property type="entry name" value="CDP-OH_P_trans"/>
</dbReference>
<keyword evidence="1" id="KW-0812">Transmembrane</keyword>
<keyword evidence="3" id="KW-1185">Reference proteome</keyword>
<dbReference type="GO" id="GO:0016020">
    <property type="term" value="C:membrane"/>
    <property type="evidence" value="ECO:0007669"/>
    <property type="project" value="InterPro"/>
</dbReference>
<dbReference type="InterPro" id="IPR043130">
    <property type="entry name" value="CDP-OH_PTrfase_TM_dom"/>
</dbReference>
<dbReference type="EMBL" id="VWSJ01000031">
    <property type="protein sequence ID" value="MSN96952.1"/>
    <property type="molecule type" value="Genomic_DNA"/>
</dbReference>
<evidence type="ECO:0000313" key="2">
    <source>
        <dbReference type="EMBL" id="MSN96952.1"/>
    </source>
</evidence>
<feature type="transmembrane region" description="Helical" evidence="1">
    <location>
        <begin position="101"/>
        <end position="121"/>
    </location>
</feature>
<evidence type="ECO:0000313" key="3">
    <source>
        <dbReference type="Proteomes" id="UP000476338"/>
    </source>
</evidence>
<evidence type="ECO:0000256" key="1">
    <source>
        <dbReference type="SAM" id="Phobius"/>
    </source>
</evidence>
<reference evidence="2 3" key="2">
    <citation type="submission" date="2020-03" db="EMBL/GenBank/DDBJ databases">
        <title>Campylobacter portucalensis sp. nov., a new species of Campylobacter isolated from the reproductive tract of bulls.</title>
        <authorList>
            <person name="Silva M.F."/>
            <person name="Pereira G."/>
            <person name="Carneiro C."/>
            <person name="Hemphill A."/>
            <person name="Mateus L."/>
            <person name="Lopes-Da-Costa L."/>
            <person name="Silva E."/>
        </authorList>
    </citation>
    <scope>NUCLEOTIDE SEQUENCE [LARGE SCALE GENOMIC DNA]</scope>
    <source>
        <strain evidence="2 3">FMV-PI01</strain>
    </source>
</reference>
<feature type="transmembrane region" description="Helical" evidence="1">
    <location>
        <begin position="44"/>
        <end position="62"/>
    </location>
</feature>
<feature type="transmembrane region" description="Helical" evidence="1">
    <location>
        <begin position="68"/>
        <end position="89"/>
    </location>
</feature>
<accession>A0A6L5WKL0</accession>
<sequence length="149" mass="17591">MFIIIKYPLLGGVLLLTYCLLDGIDGLLVRYLKIESKAGSLIDIMTDQIAVIVLPILSVLYFDTNFVFAYLFGMFYIIEIFLLTILNSLNIKFGFVFRVKYFYYFLFFLSAYFGRDFLLWFHIVFGIYYLIHSFILYKILSVSIIFYSK</sequence>
<dbReference type="Pfam" id="PF01066">
    <property type="entry name" value="CDP-OH_P_transf"/>
    <property type="match status" value="1"/>
</dbReference>
<dbReference type="Gene3D" id="1.20.120.1760">
    <property type="match status" value="1"/>
</dbReference>
<proteinExistence type="predicted"/>
<protein>
    <recommendedName>
        <fullName evidence="4">CDP-alcohol phosphatidyltransferase family protein</fullName>
    </recommendedName>
</protein>
<reference evidence="2 3" key="1">
    <citation type="submission" date="2019-09" db="EMBL/GenBank/DDBJ databases">
        <authorList>
            <person name="Silva M."/>
            <person name="Pereira G."/>
            <person name="Lopes-Da-Costa L."/>
            <person name="Silva E."/>
        </authorList>
    </citation>
    <scope>NUCLEOTIDE SEQUENCE [LARGE SCALE GENOMIC DNA]</scope>
    <source>
        <strain evidence="2 3">FMV-PI01</strain>
    </source>
</reference>
<comment type="caution">
    <text evidence="2">The sequence shown here is derived from an EMBL/GenBank/DDBJ whole genome shotgun (WGS) entry which is preliminary data.</text>
</comment>
<dbReference type="AlphaFoldDB" id="A0A6L5WKL0"/>
<feature type="transmembrane region" description="Helical" evidence="1">
    <location>
        <begin position="12"/>
        <end position="32"/>
    </location>
</feature>
<dbReference type="Proteomes" id="UP000476338">
    <property type="component" value="Unassembled WGS sequence"/>
</dbReference>
<keyword evidence="1" id="KW-1133">Transmembrane helix</keyword>
<dbReference type="GO" id="GO:0016780">
    <property type="term" value="F:phosphotransferase activity, for other substituted phosphate groups"/>
    <property type="evidence" value="ECO:0007669"/>
    <property type="project" value="InterPro"/>
</dbReference>